<sequence length="122" mass="13597">MSKHGTRQRHIRAVDSPREWGINRPTLVFTLTAADQGVRWGRFWQRSGYAFVDQLRPASVPNAFPKRRRAACVALGSDLTVSPAPPTELLGTRPTPNSARNIPWATRPGMQHIPPDPALPRL</sequence>
<dbReference type="EMBL" id="CM055751">
    <property type="protein sequence ID" value="KAJ7993382.1"/>
    <property type="molecule type" value="Genomic_DNA"/>
</dbReference>
<reference evidence="1" key="1">
    <citation type="submission" date="2021-05" db="EMBL/GenBank/DDBJ databases">
        <authorList>
            <person name="Pan Q."/>
            <person name="Jouanno E."/>
            <person name="Zahm M."/>
            <person name="Klopp C."/>
            <person name="Cabau C."/>
            <person name="Louis A."/>
            <person name="Berthelot C."/>
            <person name="Parey E."/>
            <person name="Roest Crollius H."/>
            <person name="Montfort J."/>
            <person name="Robinson-Rechavi M."/>
            <person name="Bouchez O."/>
            <person name="Lampietro C."/>
            <person name="Lopez Roques C."/>
            <person name="Donnadieu C."/>
            <person name="Postlethwait J."/>
            <person name="Bobe J."/>
            <person name="Dillon D."/>
            <person name="Chandos A."/>
            <person name="von Hippel F."/>
            <person name="Guiguen Y."/>
        </authorList>
    </citation>
    <scope>NUCLEOTIDE SEQUENCE</scope>
    <source>
        <strain evidence="1">YG-Jan2019</strain>
    </source>
</reference>
<accession>A0ACC2FPV3</accession>
<name>A0ACC2FPV3_DALPE</name>
<keyword evidence="2" id="KW-1185">Reference proteome</keyword>
<dbReference type="Proteomes" id="UP001157502">
    <property type="component" value="Chromosome 24"/>
</dbReference>
<comment type="caution">
    <text evidence="1">The sequence shown here is derived from an EMBL/GenBank/DDBJ whole genome shotgun (WGS) entry which is preliminary data.</text>
</comment>
<evidence type="ECO:0000313" key="2">
    <source>
        <dbReference type="Proteomes" id="UP001157502"/>
    </source>
</evidence>
<organism evidence="1 2">
    <name type="scientific">Dallia pectoralis</name>
    <name type="common">Alaska blackfish</name>
    <dbReference type="NCBI Taxonomy" id="75939"/>
    <lineage>
        <taxon>Eukaryota</taxon>
        <taxon>Metazoa</taxon>
        <taxon>Chordata</taxon>
        <taxon>Craniata</taxon>
        <taxon>Vertebrata</taxon>
        <taxon>Euteleostomi</taxon>
        <taxon>Actinopterygii</taxon>
        <taxon>Neopterygii</taxon>
        <taxon>Teleostei</taxon>
        <taxon>Protacanthopterygii</taxon>
        <taxon>Esociformes</taxon>
        <taxon>Umbridae</taxon>
        <taxon>Dallia</taxon>
    </lineage>
</organism>
<proteinExistence type="predicted"/>
<gene>
    <name evidence="1" type="ORF">DPEC_G00271830</name>
</gene>
<protein>
    <submittedName>
        <fullName evidence="1">Uncharacterized protein</fullName>
    </submittedName>
</protein>
<evidence type="ECO:0000313" key="1">
    <source>
        <dbReference type="EMBL" id="KAJ7993382.1"/>
    </source>
</evidence>